<reference evidence="1 2" key="1">
    <citation type="journal article" date="2024" name="G3 (Bethesda)">
        <title>Genome assembly of Hibiscus sabdariffa L. provides insights into metabolisms of medicinal natural products.</title>
        <authorList>
            <person name="Kim T."/>
        </authorList>
    </citation>
    <scope>NUCLEOTIDE SEQUENCE [LARGE SCALE GENOMIC DNA]</scope>
    <source>
        <strain evidence="1">TK-2024</strain>
        <tissue evidence="1">Old leaves</tissue>
    </source>
</reference>
<comment type="caution">
    <text evidence="1">The sequence shown here is derived from an EMBL/GenBank/DDBJ whole genome shotgun (WGS) entry which is preliminary data.</text>
</comment>
<dbReference type="Proteomes" id="UP001396334">
    <property type="component" value="Unassembled WGS sequence"/>
</dbReference>
<gene>
    <name evidence="1" type="ORF">V6N11_082890</name>
</gene>
<organism evidence="1 2">
    <name type="scientific">Hibiscus sabdariffa</name>
    <name type="common">roselle</name>
    <dbReference type="NCBI Taxonomy" id="183260"/>
    <lineage>
        <taxon>Eukaryota</taxon>
        <taxon>Viridiplantae</taxon>
        <taxon>Streptophyta</taxon>
        <taxon>Embryophyta</taxon>
        <taxon>Tracheophyta</taxon>
        <taxon>Spermatophyta</taxon>
        <taxon>Magnoliopsida</taxon>
        <taxon>eudicotyledons</taxon>
        <taxon>Gunneridae</taxon>
        <taxon>Pentapetalae</taxon>
        <taxon>rosids</taxon>
        <taxon>malvids</taxon>
        <taxon>Malvales</taxon>
        <taxon>Malvaceae</taxon>
        <taxon>Malvoideae</taxon>
        <taxon>Hibiscus</taxon>
    </lineage>
</organism>
<proteinExistence type="predicted"/>
<keyword evidence="2" id="KW-1185">Reference proteome</keyword>
<name>A0ABR2QK87_9ROSI</name>
<evidence type="ECO:0000313" key="1">
    <source>
        <dbReference type="EMBL" id="KAK9001098.1"/>
    </source>
</evidence>
<sequence>MASSFPNVDAPKYLPNSIVARAPLKTSLLPCFRDEVQAHHLCLASTTPFFRSTVGTTCSTDKTKFRKKSLTEVTTSRFSIGSTGPCVGNTHRCTIPTSSLVIRSLDTRGVSTTRSSPGTPHSIAD</sequence>
<evidence type="ECO:0000313" key="2">
    <source>
        <dbReference type="Proteomes" id="UP001396334"/>
    </source>
</evidence>
<accession>A0ABR2QK87</accession>
<dbReference type="EMBL" id="JBBPBN010000036">
    <property type="protein sequence ID" value="KAK9001098.1"/>
    <property type="molecule type" value="Genomic_DNA"/>
</dbReference>
<protein>
    <submittedName>
        <fullName evidence="1">Uncharacterized protein</fullName>
    </submittedName>
</protein>